<dbReference type="EMBL" id="MOEC01000006">
    <property type="protein sequence ID" value="OIS94108.1"/>
    <property type="molecule type" value="Genomic_DNA"/>
</dbReference>
<dbReference type="OrthoDB" id="9815326at2"/>
<dbReference type="Gene3D" id="3.40.630.40">
    <property type="entry name" value="Zn-dependent exopeptidases"/>
    <property type="match status" value="1"/>
</dbReference>
<dbReference type="Proteomes" id="UP000182985">
    <property type="component" value="Unassembled WGS sequence"/>
</dbReference>
<protein>
    <submittedName>
        <fullName evidence="1">N-formylglutamate amidohydrolase</fullName>
    </submittedName>
</protein>
<reference evidence="1 2" key="1">
    <citation type="submission" date="2016-10" db="EMBL/GenBank/DDBJ databases">
        <title>The Draft Genome Sequence of the Potato Rhizosphere Bacteria Ochrobactrum sp. IPA7.2.</title>
        <authorList>
            <person name="Gogoleva N.E."/>
            <person name="Khlopko Y.A."/>
            <person name="Burygin G.L."/>
            <person name="Plotnikov A.O."/>
        </authorList>
    </citation>
    <scope>NUCLEOTIDE SEQUENCE [LARGE SCALE GENOMIC DNA]</scope>
    <source>
        <strain evidence="1 2">IPA7.2</strain>
    </source>
</reference>
<evidence type="ECO:0000313" key="2">
    <source>
        <dbReference type="Proteomes" id="UP000182985"/>
    </source>
</evidence>
<dbReference type="SUPFAM" id="SSF53187">
    <property type="entry name" value="Zn-dependent exopeptidases"/>
    <property type="match status" value="1"/>
</dbReference>
<name>A0A1J6HMG3_9HYPH</name>
<organism evidence="1 2">
    <name type="scientific">Brucella cytisi</name>
    <dbReference type="NCBI Taxonomy" id="407152"/>
    <lineage>
        <taxon>Bacteria</taxon>
        <taxon>Pseudomonadati</taxon>
        <taxon>Pseudomonadota</taxon>
        <taxon>Alphaproteobacteria</taxon>
        <taxon>Hyphomicrobiales</taxon>
        <taxon>Brucellaceae</taxon>
        <taxon>Brucella/Ochrobactrum group</taxon>
        <taxon>Brucella</taxon>
    </lineage>
</organism>
<accession>A0A1J6HMG3</accession>
<proteinExistence type="predicted"/>
<dbReference type="InterPro" id="IPR007709">
    <property type="entry name" value="N-FG_amidohydro"/>
</dbReference>
<dbReference type="Pfam" id="PF05013">
    <property type="entry name" value="FGase"/>
    <property type="match status" value="1"/>
</dbReference>
<dbReference type="PIRSF" id="PIRSF029730">
    <property type="entry name" value="UCP029730"/>
    <property type="match status" value="1"/>
</dbReference>
<evidence type="ECO:0000313" key="1">
    <source>
        <dbReference type="EMBL" id="OIS94108.1"/>
    </source>
</evidence>
<dbReference type="RefSeq" id="WP_071631335.1">
    <property type="nucleotide sequence ID" value="NZ_MOEC01000006.1"/>
</dbReference>
<comment type="caution">
    <text evidence="1">The sequence shown here is derived from an EMBL/GenBank/DDBJ whole genome shotgun (WGS) entry which is preliminary data.</text>
</comment>
<dbReference type="AlphaFoldDB" id="A0A1J6HMG3"/>
<sequence>MTDEREHRTASCEPVFVFNKDGESPYLLVCEHASNFIPETFEGLGLGEDALQAHIAWDPGALEVARQLASSLHAPLVESQLSRLLIDCNRPLDAHDLIPEISETTVVPGNHALNSMERLARIDLSHRPFHTAVEHVIAERARRGQASWIVTIHSFTPIYRDVPRPWQIGIIHDEDDRIGKPLIAALRKDTALNVGVNEPYSPADRVYYTLERHARPRNAPCVMIELRNNEIADGPAQIAWAEKLATIFRDIAKAIDPRNTEQKA</sequence>
<gene>
    <name evidence="1" type="ORF">BLA27_08440</name>
</gene>
<keyword evidence="2" id="KW-1185">Reference proteome</keyword>
<dbReference type="GO" id="GO:0016787">
    <property type="term" value="F:hydrolase activity"/>
    <property type="evidence" value="ECO:0007669"/>
    <property type="project" value="UniProtKB-KW"/>
</dbReference>
<dbReference type="InterPro" id="IPR011227">
    <property type="entry name" value="UCP029730"/>
</dbReference>
<keyword evidence="1" id="KW-0378">Hydrolase</keyword>